<dbReference type="PANTHER" id="PTHR30368">
    <property type="entry name" value="SULFATE-BINDING PROTEIN"/>
    <property type="match status" value="1"/>
</dbReference>
<name>A0A1I0SID9_9NOCA</name>
<dbReference type="EMBL" id="FOJN01000001">
    <property type="protein sequence ID" value="SFA39291.1"/>
    <property type="molecule type" value="Genomic_DNA"/>
</dbReference>
<accession>A0A1I0SID9</accession>
<dbReference type="Gene3D" id="3.40.190.10">
    <property type="entry name" value="Periplasmic binding protein-like II"/>
    <property type="match status" value="2"/>
</dbReference>
<keyword evidence="5" id="KW-0574">Periplasm</keyword>
<dbReference type="PANTHER" id="PTHR30368:SF2">
    <property type="entry name" value="SULFATE-BINDING PROTEIN"/>
    <property type="match status" value="1"/>
</dbReference>
<gene>
    <name evidence="7" type="ORF">SAMN05444374_101281</name>
</gene>
<dbReference type="InterPro" id="IPR005669">
    <property type="entry name" value="Thiosulph/SO4-bd"/>
</dbReference>
<organism evidence="7 8">
    <name type="scientific">Rhodococcoides kroppenstedtii</name>
    <dbReference type="NCBI Taxonomy" id="293050"/>
    <lineage>
        <taxon>Bacteria</taxon>
        <taxon>Bacillati</taxon>
        <taxon>Actinomycetota</taxon>
        <taxon>Actinomycetes</taxon>
        <taxon>Mycobacteriales</taxon>
        <taxon>Nocardiaceae</taxon>
        <taxon>Rhodococcoides</taxon>
    </lineage>
</organism>
<feature type="chain" id="PRO_5039255459" evidence="6">
    <location>
        <begin position="20"/>
        <end position="341"/>
    </location>
</feature>
<keyword evidence="4 6" id="KW-0732">Signal</keyword>
<protein>
    <submittedName>
        <fullName evidence="7">Sulfate transport system substrate-binding protein</fullName>
    </submittedName>
</protein>
<dbReference type="PROSITE" id="PS51257">
    <property type="entry name" value="PROKAR_LIPOPROTEIN"/>
    <property type="match status" value="1"/>
</dbReference>
<evidence type="ECO:0000256" key="5">
    <source>
        <dbReference type="ARBA" id="ARBA00022764"/>
    </source>
</evidence>
<evidence type="ECO:0000256" key="4">
    <source>
        <dbReference type="ARBA" id="ARBA00022729"/>
    </source>
</evidence>
<dbReference type="AlphaFoldDB" id="A0A1I0SID9"/>
<dbReference type="GO" id="GO:0042597">
    <property type="term" value="C:periplasmic space"/>
    <property type="evidence" value="ECO:0007669"/>
    <property type="project" value="UniProtKB-SubCell"/>
</dbReference>
<evidence type="ECO:0000256" key="6">
    <source>
        <dbReference type="SAM" id="SignalP"/>
    </source>
</evidence>
<comment type="similarity">
    <text evidence="2">Belongs to the prokaryotic sulfate-binding protein family.</text>
</comment>
<dbReference type="Pfam" id="PF13531">
    <property type="entry name" value="SBP_bac_11"/>
    <property type="match status" value="1"/>
</dbReference>
<evidence type="ECO:0000256" key="2">
    <source>
        <dbReference type="ARBA" id="ARBA00006099"/>
    </source>
</evidence>
<dbReference type="GO" id="GO:1902358">
    <property type="term" value="P:sulfate transmembrane transport"/>
    <property type="evidence" value="ECO:0007669"/>
    <property type="project" value="InterPro"/>
</dbReference>
<evidence type="ECO:0000313" key="7">
    <source>
        <dbReference type="EMBL" id="SFA39291.1"/>
    </source>
</evidence>
<dbReference type="SUPFAM" id="SSF53850">
    <property type="entry name" value="Periplasmic binding protein-like II"/>
    <property type="match status" value="1"/>
</dbReference>
<keyword evidence="3" id="KW-0813">Transport</keyword>
<dbReference type="RefSeq" id="WP_082894941.1">
    <property type="nucleotide sequence ID" value="NZ_FOJN01000001.1"/>
</dbReference>
<sequence length="341" mass="35995">MFRSRRVRLLTVTVTAAVAALTLTACSTGSSDTVGESAATTSGPSLTLVGYAVPKNGWDAIGEAFRATESGENVTINADYGASGNQSRKVADGAPADIVNFSVEPDVTRLVKAGKVSEDWNASATGGVPFGSVVSFVVRPGNPKNIRTWEDLIRPDVSVISPSPLSSGSAKWNLLAPYAAVSNGGQNRQAGLDYITQLVERFPVQPDSGRSASEAFLQGQGDVLLSYENEALLLESQGQAVEHFVPEQTFRIDNPVAVVEGSANLQQANALNEFLYTEEGQRIWAESGFRPVDPGVAAEFADKFPTPGTLYTIDQLGGWTAVDADLFGENGAINAIYKASS</sequence>
<evidence type="ECO:0000256" key="3">
    <source>
        <dbReference type="ARBA" id="ARBA00022448"/>
    </source>
</evidence>
<proteinExistence type="inferred from homology"/>
<dbReference type="NCBIfam" id="TIGR00971">
    <property type="entry name" value="3a0106s03"/>
    <property type="match status" value="1"/>
</dbReference>
<reference evidence="7 8" key="1">
    <citation type="submission" date="2016-10" db="EMBL/GenBank/DDBJ databases">
        <authorList>
            <person name="de Groot N.N."/>
        </authorList>
    </citation>
    <scope>NUCLEOTIDE SEQUENCE [LARGE SCALE GENOMIC DNA]</scope>
    <source>
        <strain evidence="7 8">DSM 44908</strain>
    </source>
</reference>
<comment type="subcellular location">
    <subcellularLocation>
        <location evidence="1">Periplasm</location>
    </subcellularLocation>
</comment>
<evidence type="ECO:0000256" key="1">
    <source>
        <dbReference type="ARBA" id="ARBA00004418"/>
    </source>
</evidence>
<dbReference type="GO" id="GO:0140104">
    <property type="term" value="F:molecular carrier activity"/>
    <property type="evidence" value="ECO:0007669"/>
    <property type="project" value="InterPro"/>
</dbReference>
<dbReference type="GeneID" id="85484345"/>
<dbReference type="Proteomes" id="UP000182054">
    <property type="component" value="Unassembled WGS sequence"/>
</dbReference>
<feature type="signal peptide" evidence="6">
    <location>
        <begin position="1"/>
        <end position="19"/>
    </location>
</feature>
<evidence type="ECO:0000313" key="8">
    <source>
        <dbReference type="Proteomes" id="UP000182054"/>
    </source>
</evidence>